<keyword evidence="5" id="KW-1185">Reference proteome</keyword>
<sequence length="761" mass="85819">MKPKMRVKIICIWLFSFVVYMVAAQGIDTLELTKADIDRIDADRTLAPLQNRNGWVNPEDLASMPQCVAQQNTSIWLKVMTQCVRRQCTRRFGFCTHYQWLIKLSCLHSGFSPDIVRNYLSNCNKSVLAKAQLFQWIHGITGRTWLVEIGDAIELQPLKPAALVQGYAAVEVMDKAPSCLIDSVSVTSEESYKHAMAICGFTASSQHNGNAARPWEYNESGRSLVALDFATAGYDLTQSMIANGTYFDKHCFCQAFEIDYAAEPCSATKLASTKERLWMAATCGHGTMPGNWTDGLQTTKFDYVSANDWRWPSCMEDIPEDVIHLSEKCMTDACELDSDGYCSVERAVDRTCFCRNIDYNTCNGSCHELEHRPDYVNWLHDLCDNVEGWHGLPTHWRKLALLGLQDMIPWRWRVKPSRDSTLTFDDDTESPKASETCPSTDWKFASLVIVATATLSAGFLARYRYLKYLSPTSWLARGFVTTFIYLFANWVNAALVQSTPDYDFIPIFQLILFWCTIPRLPWPTAILAIAEPLEATELSPIFSYLFTEAILQLLSATTMLTTVQYGLQHKFYSSKERISQLPLPAQLMYAGALAWLIILTVSLILLIQTTRHTQSATPTTKTPQELIALFNHLWTALEENISANWMNKTSDPDQEQAPLVTSQDQTPPTYGTLTVQRTSSRNVSRTRLVVRFYLVTILCITFLSLAQFLFWLGFIGLMGNEYCPPSLGILTIIWVLRSLVVGAVASGHVLGRLDTEVKVAQ</sequence>
<feature type="transmembrane region" description="Helical" evidence="2">
    <location>
        <begin position="692"/>
        <end position="715"/>
    </location>
</feature>
<feature type="chain" id="PRO_5003195014" description="Extracellular membrane protein CFEM domain-containing protein" evidence="3">
    <location>
        <begin position="25"/>
        <end position="761"/>
    </location>
</feature>
<feature type="signal peptide" evidence="3">
    <location>
        <begin position="1"/>
        <end position="24"/>
    </location>
</feature>
<dbReference type="HOGENOM" id="CLU_012175_0_0_1"/>
<evidence type="ECO:0000313" key="5">
    <source>
        <dbReference type="Proteomes" id="UP000002668"/>
    </source>
</evidence>
<dbReference type="InParanoid" id="E5A490"/>
<feature type="transmembrane region" description="Helical" evidence="2">
    <location>
        <begin position="541"/>
        <end position="567"/>
    </location>
</feature>
<keyword evidence="2" id="KW-0812">Transmembrane</keyword>
<dbReference type="VEuPathDB" id="FungiDB:LEMA_P098440.1"/>
<keyword evidence="2" id="KW-0472">Membrane</keyword>
<dbReference type="OrthoDB" id="3525430at2759"/>
<reference evidence="5" key="1">
    <citation type="journal article" date="2011" name="Nat. Commun.">
        <title>Effector diversification within compartments of the Leptosphaeria maculans genome affected by Repeat-Induced Point mutations.</title>
        <authorList>
            <person name="Rouxel T."/>
            <person name="Grandaubert J."/>
            <person name="Hane J.K."/>
            <person name="Hoede C."/>
            <person name="van de Wouw A.P."/>
            <person name="Couloux A."/>
            <person name="Dominguez V."/>
            <person name="Anthouard V."/>
            <person name="Bally P."/>
            <person name="Bourras S."/>
            <person name="Cozijnsen A.J."/>
            <person name="Ciuffetti L.M."/>
            <person name="Degrave A."/>
            <person name="Dilmaghani A."/>
            <person name="Duret L."/>
            <person name="Fudal I."/>
            <person name="Goodwin S.B."/>
            <person name="Gout L."/>
            <person name="Glaser N."/>
            <person name="Linglin J."/>
            <person name="Kema G.H.J."/>
            <person name="Lapalu N."/>
            <person name="Lawrence C.B."/>
            <person name="May K."/>
            <person name="Meyer M."/>
            <person name="Ollivier B."/>
            <person name="Poulain J."/>
            <person name="Schoch C.L."/>
            <person name="Simon A."/>
            <person name="Spatafora J.W."/>
            <person name="Stachowiak A."/>
            <person name="Turgeon B.G."/>
            <person name="Tyler B.M."/>
            <person name="Vincent D."/>
            <person name="Weissenbach J."/>
            <person name="Amselem J."/>
            <person name="Quesneville H."/>
            <person name="Oliver R.P."/>
            <person name="Wincker P."/>
            <person name="Balesdent M.-H."/>
            <person name="Howlett B.J."/>
        </authorList>
    </citation>
    <scope>NUCLEOTIDE SEQUENCE [LARGE SCALE GENOMIC DNA]</scope>
    <source>
        <strain evidence="5">JN3 / isolate v23.1.3 / race Av1-4-5-6-7-8</strain>
    </source>
</reference>
<evidence type="ECO:0008006" key="6">
    <source>
        <dbReference type="Google" id="ProtNLM"/>
    </source>
</evidence>
<proteinExistence type="predicted"/>
<organism evidence="5">
    <name type="scientific">Leptosphaeria maculans (strain JN3 / isolate v23.1.3 / race Av1-4-5-6-7-8)</name>
    <name type="common">Blackleg fungus</name>
    <name type="synonym">Phoma lingam</name>
    <dbReference type="NCBI Taxonomy" id="985895"/>
    <lineage>
        <taxon>Eukaryota</taxon>
        <taxon>Fungi</taxon>
        <taxon>Dikarya</taxon>
        <taxon>Ascomycota</taxon>
        <taxon>Pezizomycotina</taxon>
        <taxon>Dothideomycetes</taxon>
        <taxon>Pleosporomycetidae</taxon>
        <taxon>Pleosporales</taxon>
        <taxon>Pleosporineae</taxon>
        <taxon>Leptosphaeriaceae</taxon>
        <taxon>Plenodomus</taxon>
        <taxon>Plenodomus lingam/Leptosphaeria maculans species complex</taxon>
    </lineage>
</organism>
<gene>
    <name evidence="4" type="ORF">LEMA_P098440.1</name>
</gene>
<dbReference type="OMA" id="LWCSLPR"/>
<feature type="transmembrane region" description="Helical" evidence="2">
    <location>
        <begin position="442"/>
        <end position="462"/>
    </location>
</feature>
<name>E5A490_LEPMJ</name>
<feature type="transmembrane region" description="Helical" evidence="2">
    <location>
        <begin position="727"/>
        <end position="751"/>
    </location>
</feature>
<dbReference type="GeneID" id="13286449"/>
<dbReference type="eggNOG" id="ENOG502SJY9">
    <property type="taxonomic scope" value="Eukaryota"/>
</dbReference>
<evidence type="ECO:0000256" key="2">
    <source>
        <dbReference type="SAM" id="Phobius"/>
    </source>
</evidence>
<accession>E5A490</accession>
<feature type="transmembrane region" description="Helical" evidence="2">
    <location>
        <begin position="587"/>
        <end position="607"/>
    </location>
</feature>
<dbReference type="AlphaFoldDB" id="E5A490"/>
<keyword evidence="3" id="KW-0732">Signal</keyword>
<feature type="compositionally biased region" description="Polar residues" evidence="1">
    <location>
        <begin position="659"/>
        <end position="671"/>
    </location>
</feature>
<evidence type="ECO:0000313" key="4">
    <source>
        <dbReference type="EMBL" id="CBX98435.1"/>
    </source>
</evidence>
<keyword evidence="2" id="KW-1133">Transmembrane helix</keyword>
<protein>
    <recommendedName>
        <fullName evidence="6">Extracellular membrane protein CFEM domain-containing protein</fullName>
    </recommendedName>
</protein>
<dbReference type="EMBL" id="FP929133">
    <property type="protein sequence ID" value="CBX98435.1"/>
    <property type="molecule type" value="Genomic_DNA"/>
</dbReference>
<feature type="transmembrane region" description="Helical" evidence="2">
    <location>
        <begin position="507"/>
        <end position="529"/>
    </location>
</feature>
<evidence type="ECO:0000256" key="3">
    <source>
        <dbReference type="SAM" id="SignalP"/>
    </source>
</evidence>
<dbReference type="Proteomes" id="UP000002668">
    <property type="component" value="Genome"/>
</dbReference>
<feature type="region of interest" description="Disordered" evidence="1">
    <location>
        <begin position="647"/>
        <end position="671"/>
    </location>
</feature>
<evidence type="ECO:0000256" key="1">
    <source>
        <dbReference type="SAM" id="MobiDB-lite"/>
    </source>
</evidence>
<feature type="transmembrane region" description="Helical" evidence="2">
    <location>
        <begin position="474"/>
        <end position="495"/>
    </location>
</feature>